<gene>
    <name evidence="2" type="ordered locus">Csal_2350</name>
</gene>
<dbReference type="AlphaFoldDB" id="Q1QV09"/>
<dbReference type="Proteomes" id="UP000000239">
    <property type="component" value="Chromosome"/>
</dbReference>
<dbReference type="EMBL" id="CP000285">
    <property type="protein sequence ID" value="ABE59699.1"/>
    <property type="molecule type" value="Genomic_DNA"/>
</dbReference>
<sequence>MPHNGHPCTMMMQGSRATTASHRGVDRARCPRHGLIGKQEAATAHDRGHSAQEWNDSCFMHGAARRSRTTHAKASSLRFMPVLHANSPRSIRWNTRTTL</sequence>
<feature type="region of interest" description="Disordered" evidence="1">
    <location>
        <begin position="1"/>
        <end position="25"/>
    </location>
</feature>
<evidence type="ECO:0000313" key="2">
    <source>
        <dbReference type="EMBL" id="ABE59699.1"/>
    </source>
</evidence>
<dbReference type="KEGG" id="csa:Csal_2350"/>
<proteinExistence type="predicted"/>
<name>Q1QV09_CHRI1</name>
<evidence type="ECO:0000256" key="1">
    <source>
        <dbReference type="SAM" id="MobiDB-lite"/>
    </source>
</evidence>
<dbReference type="HOGENOM" id="CLU_2315217_0_0_6"/>
<accession>Q1QV09</accession>
<dbReference type="STRING" id="290398.Csal_2350"/>
<keyword evidence="3" id="KW-1185">Reference proteome</keyword>
<reference evidence="2 3" key="1">
    <citation type="journal article" date="2011" name="Stand. Genomic Sci.">
        <title>Complete genome sequence of the halophilic and highly halotolerant Chromohalobacter salexigens type strain (1H11(T)).</title>
        <authorList>
            <person name="Copeland A."/>
            <person name="O'Connor K."/>
            <person name="Lucas S."/>
            <person name="Lapidus A."/>
            <person name="Berry K.W."/>
            <person name="Detter J.C."/>
            <person name="Del Rio T.G."/>
            <person name="Hammon N."/>
            <person name="Dalin E."/>
            <person name="Tice H."/>
            <person name="Pitluck S."/>
            <person name="Bruce D."/>
            <person name="Goodwin L."/>
            <person name="Han C."/>
            <person name="Tapia R."/>
            <person name="Saunders E."/>
            <person name="Schmutz J."/>
            <person name="Brettin T."/>
            <person name="Larimer F."/>
            <person name="Land M."/>
            <person name="Hauser L."/>
            <person name="Vargas C."/>
            <person name="Nieto J.J."/>
            <person name="Kyrpides N.C."/>
            <person name="Ivanova N."/>
            <person name="Goker M."/>
            <person name="Klenk H.P."/>
            <person name="Csonka L.N."/>
            <person name="Woyke T."/>
        </authorList>
    </citation>
    <scope>NUCLEOTIDE SEQUENCE [LARGE SCALE GENOMIC DNA]</scope>
    <source>
        <strain evidence="3">ATCC BAA-138 / DSM 3043 / CIP 106854 / NCIMB 13768 / 1H11</strain>
    </source>
</reference>
<organism evidence="2 3">
    <name type="scientific">Chromohalobacter israelensis (strain ATCC BAA-138 / DSM 3043 / CIP 106854 / NCIMB 13768 / 1H11)</name>
    <name type="common">Chromohalobacter salexigens</name>
    <dbReference type="NCBI Taxonomy" id="290398"/>
    <lineage>
        <taxon>Bacteria</taxon>
        <taxon>Pseudomonadati</taxon>
        <taxon>Pseudomonadota</taxon>
        <taxon>Gammaproteobacteria</taxon>
        <taxon>Oceanospirillales</taxon>
        <taxon>Halomonadaceae</taxon>
        <taxon>Chromohalobacter</taxon>
    </lineage>
</organism>
<protein>
    <submittedName>
        <fullName evidence="2">Uncharacterized protein</fullName>
    </submittedName>
</protein>
<evidence type="ECO:0000313" key="3">
    <source>
        <dbReference type="Proteomes" id="UP000000239"/>
    </source>
</evidence>